<sequence length="248" mass="27822">MSNANYLAANREIIEAFPAERIVVIRVPVMYAVQEAENLYHWAKVDLPQLESVNITADSLAELNVRSGACREAQSLWITNQKLGTEAQNMWNEASPAAYNLRDELIHTFRYAFRANEKLLAHVNLIAEGNGHADMIQDLNDLAVLGKNNEDLLTAIHFDLAKLDLAAALSSDMADYLAVANGSKQTGDESKLLRDKAYSYLKEQLDEIRAAGKFLFWKNPERLSGYSSDYWRKKNASKKQEDAAEVNA</sequence>
<comment type="caution">
    <text evidence="1">The sequence shown here is derived from an EMBL/GenBank/DDBJ whole genome shotgun (WGS) entry which is preliminary data.</text>
</comment>
<protein>
    <submittedName>
        <fullName evidence="1">Uncharacterized protein</fullName>
    </submittedName>
</protein>
<name>A0A2N3HTW7_9BACT</name>
<reference evidence="1 2" key="1">
    <citation type="journal article" date="2017" name="Front. Microbiol.">
        <title>Labilibaculum manganireducens gen. nov., sp. nov. and Labilibaculum filiforme sp. nov., Novel Bacteroidetes Isolated from Subsurface Sediments of the Baltic Sea.</title>
        <authorList>
            <person name="Vandieken V."/>
            <person name="Marshall I.P."/>
            <person name="Niemann H."/>
            <person name="Engelen B."/>
            <person name="Cypionka H."/>
        </authorList>
    </citation>
    <scope>NUCLEOTIDE SEQUENCE [LARGE SCALE GENOMIC DNA]</scope>
    <source>
        <strain evidence="1 2">59.10-2M</strain>
    </source>
</reference>
<dbReference type="AlphaFoldDB" id="A0A2N3HTW7"/>
<gene>
    <name evidence="1" type="ORF">BZG01_19085</name>
</gene>
<keyword evidence="2" id="KW-1185">Reference proteome</keyword>
<dbReference type="RefSeq" id="WP_101311450.1">
    <property type="nucleotide sequence ID" value="NZ_MVDE01000044.1"/>
</dbReference>
<dbReference type="Proteomes" id="UP000233618">
    <property type="component" value="Unassembled WGS sequence"/>
</dbReference>
<evidence type="ECO:0000313" key="1">
    <source>
        <dbReference type="EMBL" id="PKQ61496.1"/>
    </source>
</evidence>
<evidence type="ECO:0000313" key="2">
    <source>
        <dbReference type="Proteomes" id="UP000233618"/>
    </source>
</evidence>
<dbReference type="EMBL" id="MVDE01000044">
    <property type="protein sequence ID" value="PKQ61496.1"/>
    <property type="molecule type" value="Genomic_DNA"/>
</dbReference>
<accession>A0A2N3HTW7</accession>
<organism evidence="1 2">
    <name type="scientific">Labilibaculum manganireducens</name>
    <dbReference type="NCBI Taxonomy" id="1940525"/>
    <lineage>
        <taxon>Bacteria</taxon>
        <taxon>Pseudomonadati</taxon>
        <taxon>Bacteroidota</taxon>
        <taxon>Bacteroidia</taxon>
        <taxon>Marinilabiliales</taxon>
        <taxon>Marinifilaceae</taxon>
        <taxon>Labilibaculum</taxon>
    </lineage>
</organism>
<proteinExistence type="predicted"/>